<evidence type="ECO:0000313" key="3">
    <source>
        <dbReference type="Proteomes" id="UP000464330"/>
    </source>
</evidence>
<sequence>MITTSIFEVADYFLHHANLLGESITMSKLQKLCYYAQAWHLAFYGEPIFMSCYEYRAWPCGPVNLELDEKLELYEYIPIKKDTSEFQESVFTEKQLLILKQVWKKYGKLHEKTLETLIYQEEPFRKAREEKENNEDDLFSGVIQESDMEAYYLRKWVDARKLNQ</sequence>
<feature type="domain" description="Antitoxin SocA-like Panacea" evidence="1">
    <location>
        <begin position="29"/>
        <end position="122"/>
    </location>
</feature>
<proteinExistence type="predicted"/>
<organism evidence="2 3">
    <name type="scientific">Paenibacillus larvae subsp. larvae</name>
    <dbReference type="NCBI Taxonomy" id="147375"/>
    <lineage>
        <taxon>Bacteria</taxon>
        <taxon>Bacillati</taxon>
        <taxon>Bacillota</taxon>
        <taxon>Bacilli</taxon>
        <taxon>Bacillales</taxon>
        <taxon>Paenibacillaceae</taxon>
        <taxon>Paenibacillus</taxon>
    </lineage>
</organism>
<evidence type="ECO:0000313" key="2">
    <source>
        <dbReference type="EMBL" id="QHZ53365.1"/>
    </source>
</evidence>
<dbReference type="AlphaFoldDB" id="A0A6C0QX64"/>
<dbReference type="Proteomes" id="UP000464330">
    <property type="component" value="Chromosome"/>
</dbReference>
<dbReference type="EMBL" id="CP019717">
    <property type="protein sequence ID" value="QHZ53365.1"/>
    <property type="molecule type" value="Genomic_DNA"/>
</dbReference>
<protein>
    <submittedName>
        <fullName evidence="2">Putative prophage protein</fullName>
    </submittedName>
</protein>
<dbReference type="InterPro" id="IPR025272">
    <property type="entry name" value="SocA_Panacea"/>
</dbReference>
<evidence type="ECO:0000259" key="1">
    <source>
        <dbReference type="Pfam" id="PF13274"/>
    </source>
</evidence>
<reference evidence="2 3" key="1">
    <citation type="journal article" date="2020" name="Int. J. Med. Microbiol.">
        <title>Discovery of Paenibacillus larvae ERIC V: Phenotypic and genomic comparison to genotypes ERIC I-IV reveal different inventories of virulence factors which correlate with epidemiological prevalences of American Foulbrood.</title>
        <authorList>
            <person name="Beims H."/>
            <person name="Bunk B."/>
            <person name="Erler S."/>
            <person name="Mohr K.I."/>
            <person name="Sproer C."/>
            <person name="Pradella S."/>
            <person name="Gunther G."/>
            <person name="Rohde M."/>
            <person name="von der Ohe W."/>
            <person name="Steinert M."/>
        </authorList>
    </citation>
    <scope>NUCLEOTIDE SEQUENCE [LARGE SCALE GENOMIC DNA]</scope>
    <source>
        <strain evidence="2">Eric_V</strain>
    </source>
</reference>
<dbReference type="Pfam" id="PF13274">
    <property type="entry name" value="SocA_Panacea"/>
    <property type="match status" value="1"/>
</dbReference>
<name>A0A6C0QX64_9BACL</name>
<accession>A0A6C0QX64</accession>
<gene>
    <name evidence="2" type="ORF">ERICV_04314</name>
</gene>
<dbReference type="RefSeq" id="WP_172423678.1">
    <property type="nucleotide sequence ID" value="NZ_CP019717.1"/>
</dbReference>